<feature type="domain" description="Cyclin N-terminal" evidence="2">
    <location>
        <begin position="7"/>
        <end position="97"/>
    </location>
</feature>
<dbReference type="InterPro" id="IPR036915">
    <property type="entry name" value="Cyclin-like_sf"/>
</dbReference>
<organism evidence="3">
    <name type="scientific">Darwinula stevensoni</name>
    <dbReference type="NCBI Taxonomy" id="69355"/>
    <lineage>
        <taxon>Eukaryota</taxon>
        <taxon>Metazoa</taxon>
        <taxon>Ecdysozoa</taxon>
        <taxon>Arthropoda</taxon>
        <taxon>Crustacea</taxon>
        <taxon>Oligostraca</taxon>
        <taxon>Ostracoda</taxon>
        <taxon>Podocopa</taxon>
        <taxon>Podocopida</taxon>
        <taxon>Darwinulocopina</taxon>
        <taxon>Darwinuloidea</taxon>
        <taxon>Darwinulidae</taxon>
        <taxon>Darwinula</taxon>
    </lineage>
</organism>
<dbReference type="PANTHER" id="PTHR10026">
    <property type="entry name" value="CYCLIN"/>
    <property type="match status" value="1"/>
</dbReference>
<accession>A0A7R8X299</accession>
<evidence type="ECO:0000259" key="2">
    <source>
        <dbReference type="Pfam" id="PF00134"/>
    </source>
</evidence>
<dbReference type="EMBL" id="CAJPEV010000304">
    <property type="protein sequence ID" value="CAG0883719.1"/>
    <property type="molecule type" value="Genomic_DNA"/>
</dbReference>
<evidence type="ECO:0000313" key="3">
    <source>
        <dbReference type="EMBL" id="CAD7242690.1"/>
    </source>
</evidence>
<dbReference type="Gene3D" id="1.10.472.10">
    <property type="entry name" value="Cyclin-like"/>
    <property type="match status" value="1"/>
</dbReference>
<dbReference type="GO" id="GO:0006357">
    <property type="term" value="P:regulation of transcription by RNA polymerase II"/>
    <property type="evidence" value="ECO:0007669"/>
    <property type="project" value="InterPro"/>
</dbReference>
<dbReference type="InterPro" id="IPR043198">
    <property type="entry name" value="Cyclin/Ssn8"/>
</dbReference>
<sequence length="143" mass="16454">MMVAMATGQVLFHRFYYSKSFVRHPMETTAMACVCLASKIEEAPRRTRDVINVFHHIRQVRSGRTINPVILDGNYINLKNQVIKAERRILKELGFCVHVKHPHKIIVMYLQVLECEKNERLMQIACGLGEGLTAKKHALLPWG</sequence>
<dbReference type="GO" id="GO:0016538">
    <property type="term" value="F:cyclin-dependent protein serine/threonine kinase regulator activity"/>
    <property type="evidence" value="ECO:0007669"/>
    <property type="project" value="InterPro"/>
</dbReference>
<dbReference type="PIRSF" id="PIRSF036580">
    <property type="entry name" value="Cyclin_L"/>
    <property type="match status" value="1"/>
</dbReference>
<dbReference type="EMBL" id="LR899821">
    <property type="protein sequence ID" value="CAD7242690.1"/>
    <property type="molecule type" value="Genomic_DNA"/>
</dbReference>
<dbReference type="Proteomes" id="UP000677054">
    <property type="component" value="Unassembled WGS sequence"/>
</dbReference>
<dbReference type="Pfam" id="PF00134">
    <property type="entry name" value="Cyclin_N"/>
    <property type="match status" value="1"/>
</dbReference>
<protein>
    <recommendedName>
        <fullName evidence="2">Cyclin N-terminal domain-containing protein</fullName>
    </recommendedName>
</protein>
<dbReference type="AlphaFoldDB" id="A0A7R8X299"/>
<proteinExistence type="predicted"/>
<reference evidence="3" key="1">
    <citation type="submission" date="2020-11" db="EMBL/GenBank/DDBJ databases">
        <authorList>
            <person name="Tran Van P."/>
        </authorList>
    </citation>
    <scope>NUCLEOTIDE SEQUENCE</scope>
</reference>
<dbReference type="OrthoDB" id="10264655at2759"/>
<name>A0A7R8X299_9CRUS</name>
<dbReference type="InterPro" id="IPR006671">
    <property type="entry name" value="Cyclin_N"/>
</dbReference>
<gene>
    <name evidence="3" type="ORF">DSTB1V02_LOCUS2643</name>
</gene>
<dbReference type="SUPFAM" id="SSF47954">
    <property type="entry name" value="Cyclin-like"/>
    <property type="match status" value="1"/>
</dbReference>
<keyword evidence="4" id="KW-1185">Reference proteome</keyword>
<evidence type="ECO:0000313" key="4">
    <source>
        <dbReference type="Proteomes" id="UP000677054"/>
    </source>
</evidence>
<evidence type="ECO:0000256" key="1">
    <source>
        <dbReference type="ARBA" id="ARBA00023127"/>
    </source>
</evidence>
<keyword evidence="1" id="KW-0195">Cyclin</keyword>